<feature type="region of interest" description="Disordered" evidence="5">
    <location>
        <begin position="322"/>
        <end position="371"/>
    </location>
</feature>
<evidence type="ECO:0000256" key="2">
    <source>
        <dbReference type="ARBA" id="ARBA00006374"/>
    </source>
</evidence>
<feature type="region of interest" description="Disordered" evidence="5">
    <location>
        <begin position="477"/>
        <end position="496"/>
    </location>
</feature>
<comment type="subcellular location">
    <subcellularLocation>
        <location evidence="1">Nucleus</location>
    </subcellularLocation>
</comment>
<evidence type="ECO:0000256" key="1">
    <source>
        <dbReference type="ARBA" id="ARBA00004123"/>
    </source>
</evidence>
<evidence type="ECO:0000313" key="6">
    <source>
        <dbReference type="EMBL" id="OXA57426.1"/>
    </source>
</evidence>
<dbReference type="Proteomes" id="UP000198287">
    <property type="component" value="Unassembled WGS sequence"/>
</dbReference>
<keyword evidence="7" id="KW-1185">Reference proteome</keyword>
<feature type="region of interest" description="Disordered" evidence="5">
    <location>
        <begin position="524"/>
        <end position="586"/>
    </location>
</feature>
<keyword evidence="4" id="KW-0539">Nucleus</keyword>
<feature type="region of interest" description="Disordered" evidence="5">
    <location>
        <begin position="1"/>
        <end position="53"/>
    </location>
</feature>
<dbReference type="GO" id="GO:0006364">
    <property type="term" value="P:rRNA processing"/>
    <property type="evidence" value="ECO:0007669"/>
    <property type="project" value="UniProtKB-KW"/>
</dbReference>
<dbReference type="OrthoDB" id="2019504at2759"/>
<comment type="caution">
    <text evidence="6">The sequence shown here is derived from an EMBL/GenBank/DDBJ whole genome shotgun (WGS) entry which is preliminary data.</text>
</comment>
<dbReference type="PANTHER" id="PTHR13026">
    <property type="entry name" value="NNP-1 PROTEIN NOVEL NUCLEAR PROTEIN 1 NOP52"/>
    <property type="match status" value="1"/>
</dbReference>
<evidence type="ECO:0000256" key="5">
    <source>
        <dbReference type="SAM" id="MobiDB-lite"/>
    </source>
</evidence>
<dbReference type="OMA" id="ILMEYEG"/>
<name>A0A226ELH1_FOLCA</name>
<evidence type="ECO:0000313" key="7">
    <source>
        <dbReference type="Proteomes" id="UP000198287"/>
    </source>
</evidence>
<dbReference type="InterPro" id="IPR010301">
    <property type="entry name" value="RRP1"/>
</dbReference>
<keyword evidence="3" id="KW-0698">rRNA processing</keyword>
<evidence type="ECO:0000256" key="4">
    <source>
        <dbReference type="ARBA" id="ARBA00023242"/>
    </source>
</evidence>
<dbReference type="Pfam" id="PF05997">
    <property type="entry name" value="Nop52"/>
    <property type="match status" value="1"/>
</dbReference>
<protein>
    <submittedName>
        <fullName evidence="6">Ribosomal RNA processing protein 1</fullName>
    </submittedName>
</protein>
<feature type="compositionally biased region" description="Acidic residues" evidence="5">
    <location>
        <begin position="325"/>
        <end position="362"/>
    </location>
</feature>
<feature type="compositionally biased region" description="Basic residues" evidence="5">
    <location>
        <begin position="541"/>
        <end position="551"/>
    </location>
</feature>
<reference evidence="6 7" key="1">
    <citation type="submission" date="2015-12" db="EMBL/GenBank/DDBJ databases">
        <title>The genome of Folsomia candida.</title>
        <authorList>
            <person name="Faddeeva A."/>
            <person name="Derks M.F."/>
            <person name="Anvar Y."/>
            <person name="Smit S."/>
            <person name="Van Straalen N."/>
            <person name="Roelofs D."/>
        </authorList>
    </citation>
    <scope>NUCLEOTIDE SEQUENCE [LARGE SCALE GENOMIC DNA]</scope>
    <source>
        <strain evidence="6 7">VU population</strain>
        <tissue evidence="6">Whole body</tissue>
    </source>
</reference>
<organism evidence="6 7">
    <name type="scientific">Folsomia candida</name>
    <name type="common">Springtail</name>
    <dbReference type="NCBI Taxonomy" id="158441"/>
    <lineage>
        <taxon>Eukaryota</taxon>
        <taxon>Metazoa</taxon>
        <taxon>Ecdysozoa</taxon>
        <taxon>Arthropoda</taxon>
        <taxon>Hexapoda</taxon>
        <taxon>Collembola</taxon>
        <taxon>Entomobryomorpha</taxon>
        <taxon>Isotomoidea</taxon>
        <taxon>Isotomidae</taxon>
        <taxon>Proisotominae</taxon>
        <taxon>Folsomia</taxon>
    </lineage>
</organism>
<evidence type="ECO:0000256" key="3">
    <source>
        <dbReference type="ARBA" id="ARBA00022552"/>
    </source>
</evidence>
<proteinExistence type="inferred from homology"/>
<dbReference type="PANTHER" id="PTHR13026:SF0">
    <property type="entry name" value="RIBOSOMAL RNA PROCESSING 1B"/>
    <property type="match status" value="1"/>
</dbReference>
<dbReference type="STRING" id="158441.A0A226ELH1"/>
<comment type="similarity">
    <text evidence="2">Belongs to the RRP1 family.</text>
</comment>
<dbReference type="AlphaFoldDB" id="A0A226ELH1"/>
<sequence length="793" mass="89684">MVVKPEDPPTLNVMEKKKRKSLGGGSGEESTKKVRSQMVEGRKEGSITRGDVGAMQSGTKSLLEGMSNAEVTMIRRLAGNDASVRKKTMRKLRKWLTTMVLSFPDSADSTAEVEPNIIRVWKALFYCMWMADKPLPQEQLAEQISNLVPIVGFKPNVLVTFVEWFFRTMSREWNWIDRYRLDKFMMLFRRFLRKTLLTIASKKWNKDLVDGFLKTIRVYIFNHHTVTSTKFKKGTSSSSDEPIGKCPMGMQLHFIDIFLEEFAKTGGDGLQPPEVLKFLSPFIEEMATNCDDRVLNALTERIFHHLMKQSDVGIDYQEGLLGIGDSEEDDDDMDEDDDDDQNGQAESDEDNEEDGDDATGEDEVFKVDNGPLDPRAGAVDVVLPQLPLDYSVLAEKLLEAGGSKLIKKRNRNKLYALASSFNELVQGIYPLALPEDEGYKPAISKREMEEAAQRLLQFEEADLGETVRKTKKQRRRDARKLQQLEQQDDTIGSEDGSVFLNDSDFLGRIDDNYSSYVSEQMHKSAAGVSDTVDFAESTSQTKKKLKKRKQIKQKEQDEDEEDDESRNFGFHVTSQSTDQEPTKKKKKYKTVVEFEADELHEELSVTIDSPNKKLKSKKQETLNEDTVINILPKKKRKSLILGSGKVLISGVRGSNDDQHDNDSDDYVKIAKRKCKSLSPSKSTSLGLALAGKSVDHSMLTPIRNNDILRKKLKLRGTPESEGSKKRINFVLNRNLEHEATDYMPSISKSPAIPFDATKTPTSGILKSKLSSTPFRKSLSVKTCPRKRALDFFQ</sequence>
<dbReference type="GO" id="GO:0030688">
    <property type="term" value="C:preribosome, small subunit precursor"/>
    <property type="evidence" value="ECO:0007669"/>
    <property type="project" value="InterPro"/>
</dbReference>
<accession>A0A226ELH1</accession>
<gene>
    <name evidence="6" type="ORF">Fcan01_06633</name>
</gene>
<dbReference type="EMBL" id="LNIX01000003">
    <property type="protein sequence ID" value="OXA57426.1"/>
    <property type="molecule type" value="Genomic_DNA"/>
</dbReference>
<dbReference type="GO" id="GO:0005634">
    <property type="term" value="C:nucleus"/>
    <property type="evidence" value="ECO:0007669"/>
    <property type="project" value="UniProtKB-SubCell"/>
</dbReference>